<dbReference type="GO" id="GO:0016020">
    <property type="term" value="C:membrane"/>
    <property type="evidence" value="ECO:0007669"/>
    <property type="project" value="InterPro"/>
</dbReference>
<keyword evidence="9" id="KW-0812">Transmembrane</keyword>
<keyword evidence="7" id="KW-0067">ATP-binding</keyword>
<dbReference type="InterPro" id="IPR003594">
    <property type="entry name" value="HATPase_dom"/>
</dbReference>
<dbReference type="EC" id="2.7.13.3" evidence="2"/>
<dbReference type="InterPro" id="IPR050482">
    <property type="entry name" value="Sensor_HK_TwoCompSys"/>
</dbReference>
<dbReference type="KEGG" id="pson:JI735_22570"/>
<dbReference type="PANTHER" id="PTHR24421:SF10">
    <property type="entry name" value="NITRATE_NITRITE SENSOR PROTEIN NARQ"/>
    <property type="match status" value="1"/>
</dbReference>
<dbReference type="CDD" id="cd16917">
    <property type="entry name" value="HATPase_UhpB-NarQ-NarX-like"/>
    <property type="match status" value="1"/>
</dbReference>
<feature type="transmembrane region" description="Helical" evidence="9">
    <location>
        <begin position="59"/>
        <end position="78"/>
    </location>
</feature>
<evidence type="ECO:0000313" key="11">
    <source>
        <dbReference type="EMBL" id="QQZ59421.1"/>
    </source>
</evidence>
<keyword evidence="9" id="KW-0472">Membrane</keyword>
<keyword evidence="12" id="KW-1185">Reference proteome</keyword>
<reference evidence="11 12" key="1">
    <citation type="submission" date="2021-01" db="EMBL/GenBank/DDBJ databases">
        <title>Whole genome sequence of Paenibacillus sonchi LMG 24727 for comparative genomics.</title>
        <authorList>
            <person name="Lee G."/>
            <person name="Kim M.-J."/>
            <person name="Lim K."/>
            <person name="Shin J.-H."/>
        </authorList>
    </citation>
    <scope>NUCLEOTIDE SEQUENCE [LARGE SCALE GENOMIC DNA]</scope>
    <source>
        <strain evidence="11 12">LMG 24727</strain>
    </source>
</reference>
<gene>
    <name evidence="11" type="ORF">JI735_22570</name>
</gene>
<dbReference type="SUPFAM" id="SSF55874">
    <property type="entry name" value="ATPase domain of HSP90 chaperone/DNA topoisomerase II/histidine kinase"/>
    <property type="match status" value="1"/>
</dbReference>
<organism evidence="11 12">
    <name type="scientific">Paenibacillus sonchi</name>
    <dbReference type="NCBI Taxonomy" id="373687"/>
    <lineage>
        <taxon>Bacteria</taxon>
        <taxon>Bacillati</taxon>
        <taxon>Bacillota</taxon>
        <taxon>Bacilli</taxon>
        <taxon>Bacillales</taxon>
        <taxon>Paenibacillaceae</taxon>
        <taxon>Paenibacillus</taxon>
        <taxon>Paenibacillus sonchi group</taxon>
    </lineage>
</organism>
<sequence length="299" mass="33615">MSGWRENANVRLKIWEGTATYTRIKLLILLLPTVMVGIWEIVRHQFLMPYLSMDMGNYLTPVLVFLFSIVLLVPLFSLMEKNARELEQERLLKTAMEAREALAKELHDGIAQSLFLLSVRIDRLEQKHERGEMDAETIGQLKKNVHETNRYVRQAISNLKVPVAGEQTSLLAQSVQEQLTQIAREVTVEVAMDWSLRDENLSPAEQAELLSCIREAMINVRKHTRAGRVAISGREDGQGWRVAISDDGAGIRHEDPFAVSGSYGLQIMKERAEGMGWTLALKSGDYGTIVEIAKKGASA</sequence>
<keyword evidence="5" id="KW-0547">Nucleotide-binding</keyword>
<protein>
    <recommendedName>
        <fullName evidence="2">histidine kinase</fullName>
        <ecNumber evidence="2">2.7.13.3</ecNumber>
    </recommendedName>
</protein>
<accession>A0A974P9L6</accession>
<evidence type="ECO:0000313" key="12">
    <source>
        <dbReference type="Proteomes" id="UP000595841"/>
    </source>
</evidence>
<dbReference type="AlphaFoldDB" id="A0A974P9L6"/>
<keyword evidence="6 11" id="KW-0418">Kinase</keyword>
<dbReference type="Pfam" id="PF02518">
    <property type="entry name" value="HATPase_c"/>
    <property type="match status" value="1"/>
</dbReference>
<evidence type="ECO:0000259" key="10">
    <source>
        <dbReference type="SMART" id="SM00387"/>
    </source>
</evidence>
<evidence type="ECO:0000256" key="2">
    <source>
        <dbReference type="ARBA" id="ARBA00012438"/>
    </source>
</evidence>
<evidence type="ECO:0000256" key="8">
    <source>
        <dbReference type="ARBA" id="ARBA00023012"/>
    </source>
</evidence>
<dbReference type="SMART" id="SM00387">
    <property type="entry name" value="HATPase_c"/>
    <property type="match status" value="1"/>
</dbReference>
<feature type="domain" description="Histidine kinase/HSP90-like ATPase" evidence="10">
    <location>
        <begin position="204"/>
        <end position="298"/>
    </location>
</feature>
<dbReference type="GO" id="GO:0000155">
    <property type="term" value="F:phosphorelay sensor kinase activity"/>
    <property type="evidence" value="ECO:0007669"/>
    <property type="project" value="InterPro"/>
</dbReference>
<dbReference type="InterPro" id="IPR036890">
    <property type="entry name" value="HATPase_C_sf"/>
</dbReference>
<dbReference type="GO" id="GO:0046983">
    <property type="term" value="F:protein dimerization activity"/>
    <property type="evidence" value="ECO:0007669"/>
    <property type="project" value="InterPro"/>
</dbReference>
<comment type="catalytic activity">
    <reaction evidence="1">
        <text>ATP + protein L-histidine = ADP + protein N-phospho-L-histidine.</text>
        <dbReference type="EC" id="2.7.13.3"/>
    </reaction>
</comment>
<name>A0A974P9L6_9BACL</name>
<evidence type="ECO:0000256" key="5">
    <source>
        <dbReference type="ARBA" id="ARBA00022741"/>
    </source>
</evidence>
<keyword evidence="8" id="KW-0902">Two-component regulatory system</keyword>
<keyword evidence="3" id="KW-0597">Phosphoprotein</keyword>
<evidence type="ECO:0000256" key="4">
    <source>
        <dbReference type="ARBA" id="ARBA00022679"/>
    </source>
</evidence>
<feature type="transmembrane region" description="Helical" evidence="9">
    <location>
        <begin position="21"/>
        <end position="39"/>
    </location>
</feature>
<dbReference type="PANTHER" id="PTHR24421">
    <property type="entry name" value="NITRATE/NITRITE SENSOR PROTEIN NARX-RELATED"/>
    <property type="match status" value="1"/>
</dbReference>
<proteinExistence type="predicted"/>
<dbReference type="Pfam" id="PF07730">
    <property type="entry name" value="HisKA_3"/>
    <property type="match status" value="1"/>
</dbReference>
<dbReference type="Proteomes" id="UP000595841">
    <property type="component" value="Chromosome"/>
</dbReference>
<evidence type="ECO:0000256" key="3">
    <source>
        <dbReference type="ARBA" id="ARBA00022553"/>
    </source>
</evidence>
<dbReference type="Gene3D" id="3.30.565.10">
    <property type="entry name" value="Histidine kinase-like ATPase, C-terminal domain"/>
    <property type="match status" value="1"/>
</dbReference>
<keyword evidence="9" id="KW-1133">Transmembrane helix</keyword>
<evidence type="ECO:0000256" key="6">
    <source>
        <dbReference type="ARBA" id="ARBA00022777"/>
    </source>
</evidence>
<evidence type="ECO:0000256" key="9">
    <source>
        <dbReference type="SAM" id="Phobius"/>
    </source>
</evidence>
<dbReference type="EMBL" id="CP068595">
    <property type="protein sequence ID" value="QQZ59421.1"/>
    <property type="molecule type" value="Genomic_DNA"/>
</dbReference>
<keyword evidence="4" id="KW-0808">Transferase</keyword>
<evidence type="ECO:0000256" key="7">
    <source>
        <dbReference type="ARBA" id="ARBA00022840"/>
    </source>
</evidence>
<dbReference type="GO" id="GO:0005524">
    <property type="term" value="F:ATP binding"/>
    <property type="evidence" value="ECO:0007669"/>
    <property type="project" value="UniProtKB-KW"/>
</dbReference>
<evidence type="ECO:0000256" key="1">
    <source>
        <dbReference type="ARBA" id="ARBA00000085"/>
    </source>
</evidence>
<dbReference type="Gene3D" id="1.20.5.1930">
    <property type="match status" value="1"/>
</dbReference>
<dbReference type="InterPro" id="IPR011712">
    <property type="entry name" value="Sig_transdc_His_kin_sub3_dim/P"/>
</dbReference>